<reference evidence="4" key="1">
    <citation type="submission" date="2020-11" db="EMBL/GenBank/DDBJ databases">
        <authorList>
            <person name="Tran Van P."/>
        </authorList>
    </citation>
    <scope>NUCLEOTIDE SEQUENCE</scope>
</reference>
<dbReference type="PANTHER" id="PTHR23389">
    <property type="entry name" value="CHROMOSOME TRANSMISSION FIDELITY FACTOR 18"/>
    <property type="match status" value="1"/>
</dbReference>
<dbReference type="Gene3D" id="1.10.8.60">
    <property type="match status" value="1"/>
</dbReference>
<feature type="compositionally biased region" description="Acidic residues" evidence="2">
    <location>
        <begin position="701"/>
        <end position="715"/>
    </location>
</feature>
<feature type="region of interest" description="Disordered" evidence="2">
    <location>
        <begin position="134"/>
        <end position="153"/>
    </location>
</feature>
<name>A0A7R8WQV9_9CRUS</name>
<feature type="region of interest" description="Disordered" evidence="2">
    <location>
        <begin position="431"/>
        <end position="451"/>
    </location>
</feature>
<dbReference type="Pfam" id="PF08519">
    <property type="entry name" value="RFC1"/>
    <property type="match status" value="1"/>
</dbReference>
<dbReference type="Gene3D" id="1.20.272.10">
    <property type="match status" value="1"/>
</dbReference>
<proteinExistence type="predicted"/>
<feature type="compositionally biased region" description="Basic and acidic residues" evidence="2">
    <location>
        <begin position="438"/>
        <end position="451"/>
    </location>
</feature>
<organism evidence="4">
    <name type="scientific">Cyprideis torosa</name>
    <dbReference type="NCBI Taxonomy" id="163714"/>
    <lineage>
        <taxon>Eukaryota</taxon>
        <taxon>Metazoa</taxon>
        <taxon>Ecdysozoa</taxon>
        <taxon>Arthropoda</taxon>
        <taxon>Crustacea</taxon>
        <taxon>Oligostraca</taxon>
        <taxon>Ostracoda</taxon>
        <taxon>Podocopa</taxon>
        <taxon>Podocopida</taxon>
        <taxon>Cytherocopina</taxon>
        <taxon>Cytheroidea</taxon>
        <taxon>Cytherideidae</taxon>
        <taxon>Cyprideis</taxon>
    </lineage>
</organism>
<feature type="domain" description="DNA replication factor RFC1 C-terminal" evidence="3">
    <location>
        <begin position="522"/>
        <end position="676"/>
    </location>
</feature>
<dbReference type="GO" id="GO:0005524">
    <property type="term" value="F:ATP binding"/>
    <property type="evidence" value="ECO:0007669"/>
    <property type="project" value="InterPro"/>
</dbReference>
<dbReference type="GO" id="GO:0005634">
    <property type="term" value="C:nucleus"/>
    <property type="evidence" value="ECO:0007669"/>
    <property type="project" value="TreeGrafter"/>
</dbReference>
<feature type="region of interest" description="Disordered" evidence="2">
    <location>
        <begin position="36"/>
        <end position="81"/>
    </location>
</feature>
<dbReference type="SUPFAM" id="SSF48019">
    <property type="entry name" value="post-AAA+ oligomerization domain-like"/>
    <property type="match status" value="1"/>
</dbReference>
<dbReference type="GO" id="GO:0005663">
    <property type="term" value="C:DNA replication factor C complex"/>
    <property type="evidence" value="ECO:0007669"/>
    <property type="project" value="InterPro"/>
</dbReference>
<dbReference type="GO" id="GO:0006260">
    <property type="term" value="P:DNA replication"/>
    <property type="evidence" value="ECO:0007669"/>
    <property type="project" value="UniProtKB-KW"/>
</dbReference>
<dbReference type="FunFam" id="1.20.272.10:FF:000005">
    <property type="entry name" value="Replication factor C subunit 1"/>
    <property type="match status" value="1"/>
</dbReference>
<feature type="region of interest" description="Disordered" evidence="2">
    <location>
        <begin position="696"/>
        <end position="758"/>
    </location>
</feature>
<sequence>MSQNLKSMSFEELLELKQRIGSKLYSEAMRQERGEKIAHRVAVPKRANKNRPREVSARRPPGPREVVAVSSKAKHRDPRFDPLCGDYKPELWKKSYSFIEDMRKEELETVKNQMKDETDEEKRERMKDLVKRMQNQANAREVEEAREERKKKAKQEAIEALKQGRKPFFKSDAHLRKEELEEKYKKLKSSGELKKFLEKKKKRLASSERKAKPNQFGPNFVVIGYSERMDIRNFFNKKGAPSKASSSGAAAKKRTSKWFDDSSDEEGDFKGPSNKKEKKESGSSRKDKAVKEVSASDFFGNRAAKRSSTPPSAKSVPSSSTSTPPKKKHASPPRRTSPRKKKESPVPKKESSPPRSRKATSSPSPSKTKTKPPAPNKGAMMTICSKYERMNMQHVKPDMIREIVSGAQHDVRQTLHHLSLWVGSAAAQASESVGKLPPTREEVKREAERSHRDVTLGPFETVRRVFSAEYLQGKSLNEKAALFFHDYSMGPLFVHENYLNARPKVKGKAKEMKLLSLAADSLCMGDLIEKEIRSSQSWSLLPVEAIFASVLPGEHLQGQLDRPSFPSWLGKNSSQKKCDRLLQEIQTHLRLRVSGSKNEVLMDYVQAIRDKIYGPLVQKANDEGVKEAVDVMEEYSLLREDLEGIVELSVWPGLRPDPSKAVPTAIKSAFTRRYNKYVKPTAFSADAHAAKKKRGVGAGLVEEDEEDADEEEEGKDEGLEGNALIKKKEVKGSRAASTSSSSAGSSRGGKGSRGRGKK</sequence>
<dbReference type="Pfam" id="PF06102">
    <property type="entry name" value="RRP36"/>
    <property type="match status" value="1"/>
</dbReference>
<protein>
    <recommendedName>
        <fullName evidence="3">DNA replication factor RFC1 C-terminal domain-containing protein</fullName>
    </recommendedName>
</protein>
<feature type="compositionally biased region" description="Basic residues" evidence="2">
    <location>
        <begin position="325"/>
        <end position="342"/>
    </location>
</feature>
<feature type="compositionally biased region" description="Basic and acidic residues" evidence="2">
    <location>
        <begin position="343"/>
        <end position="352"/>
    </location>
</feature>
<dbReference type="GO" id="GO:0003689">
    <property type="term" value="F:DNA clamp loader activity"/>
    <property type="evidence" value="ECO:0007669"/>
    <property type="project" value="InterPro"/>
</dbReference>
<feature type="compositionally biased region" description="Basic and acidic residues" evidence="2">
    <location>
        <begin position="274"/>
        <end position="291"/>
    </location>
</feature>
<accession>A0A7R8WQV9</accession>
<keyword evidence="1" id="KW-0235">DNA replication</keyword>
<feature type="region of interest" description="Disordered" evidence="2">
    <location>
        <begin position="237"/>
        <end position="379"/>
    </location>
</feature>
<dbReference type="EMBL" id="OB666218">
    <property type="protein sequence ID" value="CAD7233411.1"/>
    <property type="molecule type" value="Genomic_DNA"/>
</dbReference>
<dbReference type="PANTHER" id="PTHR23389:SF6">
    <property type="entry name" value="REPLICATION FACTOR C SUBUNIT 1"/>
    <property type="match status" value="1"/>
</dbReference>
<dbReference type="AlphaFoldDB" id="A0A7R8WQV9"/>
<evidence type="ECO:0000256" key="2">
    <source>
        <dbReference type="SAM" id="MobiDB-lite"/>
    </source>
</evidence>
<feature type="compositionally biased region" description="Basic and acidic residues" evidence="2">
    <location>
        <begin position="140"/>
        <end position="153"/>
    </location>
</feature>
<feature type="compositionally biased region" description="Low complexity" evidence="2">
    <location>
        <begin position="733"/>
        <end position="745"/>
    </location>
</feature>
<dbReference type="InterPro" id="IPR013725">
    <property type="entry name" value="DNA_replication_fac_RFC1_C"/>
</dbReference>
<gene>
    <name evidence="4" type="ORF">CTOB1V02_LOCUS11233</name>
</gene>
<evidence type="ECO:0000259" key="3">
    <source>
        <dbReference type="Pfam" id="PF08519"/>
    </source>
</evidence>
<evidence type="ECO:0000256" key="1">
    <source>
        <dbReference type="ARBA" id="ARBA00022705"/>
    </source>
</evidence>
<feature type="compositionally biased region" description="Low complexity" evidence="2">
    <location>
        <begin position="237"/>
        <end position="250"/>
    </location>
</feature>
<dbReference type="GO" id="GO:0003677">
    <property type="term" value="F:DNA binding"/>
    <property type="evidence" value="ECO:0007669"/>
    <property type="project" value="InterPro"/>
</dbReference>
<dbReference type="InterPro" id="IPR009292">
    <property type="entry name" value="RRP36"/>
</dbReference>
<feature type="compositionally biased region" description="Low complexity" evidence="2">
    <location>
        <begin position="307"/>
        <end position="324"/>
    </location>
</feature>
<dbReference type="InterPro" id="IPR008921">
    <property type="entry name" value="DNA_pol3_clamp-load_cplx_C"/>
</dbReference>
<dbReference type="OrthoDB" id="446168at2759"/>
<evidence type="ECO:0000313" key="4">
    <source>
        <dbReference type="EMBL" id="CAD7233411.1"/>
    </source>
</evidence>